<evidence type="ECO:0000256" key="1">
    <source>
        <dbReference type="SAM" id="SignalP"/>
    </source>
</evidence>
<reference evidence="3" key="1">
    <citation type="journal article" date="2019" name="Int. J. Syst. Evol. Microbiol.">
        <title>The Global Catalogue of Microorganisms (GCM) 10K type strain sequencing project: providing services to taxonomists for standard genome sequencing and annotation.</title>
        <authorList>
            <consortium name="The Broad Institute Genomics Platform"/>
            <consortium name="The Broad Institute Genome Sequencing Center for Infectious Disease"/>
            <person name="Wu L."/>
            <person name="Ma J."/>
        </authorList>
    </citation>
    <scope>NUCLEOTIDE SEQUENCE [LARGE SCALE GENOMIC DNA]</scope>
    <source>
        <strain evidence="3">CCUG 62981</strain>
    </source>
</reference>
<evidence type="ECO:0008006" key="4">
    <source>
        <dbReference type="Google" id="ProtNLM"/>
    </source>
</evidence>
<protein>
    <recommendedName>
        <fullName evidence="4">Tetratricopeptide repeat protein</fullName>
    </recommendedName>
</protein>
<accession>A0ABV9NBL1</accession>
<dbReference type="EMBL" id="JBHSGQ010000002">
    <property type="protein sequence ID" value="MFC4724889.1"/>
    <property type="molecule type" value="Genomic_DNA"/>
</dbReference>
<comment type="caution">
    <text evidence="2">The sequence shown here is derived from an EMBL/GenBank/DDBJ whole genome shotgun (WGS) entry which is preliminary data.</text>
</comment>
<evidence type="ECO:0000313" key="3">
    <source>
        <dbReference type="Proteomes" id="UP001596024"/>
    </source>
</evidence>
<evidence type="ECO:0000313" key="2">
    <source>
        <dbReference type="EMBL" id="MFC4724889.1"/>
    </source>
</evidence>
<dbReference type="Gene3D" id="1.25.40.10">
    <property type="entry name" value="Tetratricopeptide repeat domain"/>
    <property type="match status" value="1"/>
</dbReference>
<keyword evidence="3" id="KW-1185">Reference proteome</keyword>
<dbReference type="RefSeq" id="WP_371394089.1">
    <property type="nucleotide sequence ID" value="NZ_CP163421.1"/>
</dbReference>
<sequence>MSFKFSSPILMTAAAAMMAAGLSVASATSAEAQACEPAFVSQSTAHRSVRASVQRFERGQWRQAAHFANEALSRRNAAPTMAAARTNLCGALANLGDAGAAEACDAAVEANEGGWEALNNRGAAHALAGNMAAASADFAAAAAIEGAGPQAAANAAACR</sequence>
<dbReference type="Proteomes" id="UP001596024">
    <property type="component" value="Unassembled WGS sequence"/>
</dbReference>
<gene>
    <name evidence="2" type="ORF">ACFPB0_06260</name>
</gene>
<feature type="signal peptide" evidence="1">
    <location>
        <begin position="1"/>
        <end position="34"/>
    </location>
</feature>
<proteinExistence type="predicted"/>
<name>A0ABV9NBL1_9PROT</name>
<dbReference type="SUPFAM" id="SSF48452">
    <property type="entry name" value="TPR-like"/>
    <property type="match status" value="1"/>
</dbReference>
<feature type="chain" id="PRO_5047342753" description="Tetratricopeptide repeat protein" evidence="1">
    <location>
        <begin position="35"/>
        <end position="159"/>
    </location>
</feature>
<dbReference type="InterPro" id="IPR011990">
    <property type="entry name" value="TPR-like_helical_dom_sf"/>
</dbReference>
<keyword evidence="1" id="KW-0732">Signal</keyword>
<organism evidence="2 3">
    <name type="scientific">Glycocaulis abyssi</name>
    <dbReference type="NCBI Taxonomy" id="1433403"/>
    <lineage>
        <taxon>Bacteria</taxon>
        <taxon>Pseudomonadati</taxon>
        <taxon>Pseudomonadota</taxon>
        <taxon>Alphaproteobacteria</taxon>
        <taxon>Maricaulales</taxon>
        <taxon>Maricaulaceae</taxon>
        <taxon>Glycocaulis</taxon>
    </lineage>
</organism>